<proteinExistence type="predicted"/>
<feature type="domain" description="JmjC" evidence="1">
    <location>
        <begin position="194"/>
        <end position="358"/>
    </location>
</feature>
<dbReference type="Gene3D" id="2.60.120.650">
    <property type="entry name" value="Cupin"/>
    <property type="match status" value="1"/>
</dbReference>
<gene>
    <name evidence="2" type="ORF">P5673_011196</name>
</gene>
<dbReference type="PANTHER" id="PTHR43827:SF8">
    <property type="entry name" value="ALDO_KETO REDUCTASE FAMILY PROTEIN"/>
    <property type="match status" value="1"/>
</dbReference>
<dbReference type="InterPro" id="IPR018391">
    <property type="entry name" value="PQQ_b-propeller_rpt"/>
</dbReference>
<dbReference type="PANTHER" id="PTHR43827">
    <property type="entry name" value="2,5-DIKETO-D-GLUCONIC ACID REDUCTASE"/>
    <property type="match status" value="1"/>
</dbReference>
<dbReference type="SMART" id="SM00564">
    <property type="entry name" value="PQQ"/>
    <property type="match status" value="8"/>
</dbReference>
<dbReference type="InterPro" id="IPR018170">
    <property type="entry name" value="Aldo/ket_reductase_CS"/>
</dbReference>
<dbReference type="FunFam" id="3.20.20.100:FF:000064">
    <property type="entry name" value="Aldo-keto reductase 1a"/>
    <property type="match status" value="1"/>
</dbReference>
<protein>
    <submittedName>
        <fullName evidence="2">Endoperoxide prostaglandin H2 reductase</fullName>
    </submittedName>
</protein>
<dbReference type="PRINTS" id="PR00069">
    <property type="entry name" value="ALDKETRDTASE"/>
</dbReference>
<dbReference type="Pfam" id="PF13621">
    <property type="entry name" value="Cupin_8"/>
    <property type="match status" value="1"/>
</dbReference>
<comment type="caution">
    <text evidence="2">The sequence shown here is derived from an EMBL/GenBank/DDBJ whole genome shotgun (WGS) entry which is preliminary data.</text>
</comment>
<dbReference type="InterPro" id="IPR003347">
    <property type="entry name" value="JmjC_dom"/>
</dbReference>
<sequence>MLKKLMCSCGPFEFTALVLFSSFITLCQFVVALDEPVKLPRKHSCDETFFEDTSEVFDSKDADNKEELLREESKIEDLISHESPASAVVSENTHHLRGHLMKLGKQNPIIYNGVEDLDYIPNGHDFYSHFIRKSQPLVMRGAASEWGAFKYWTNDTYMRKKYGHVMFDVEFTKRYEGIHPIKKTMNLSAYLDIYKTQHVYLDSPFPQSDLTSDVMVPYCLQCEEVMSTITSVHLLYSSGNTSSSLHNDGYQNLLAIISGSKEVLVANSDNAEYLYANNYTTIPGLSPVNPESVDLKKFPNVSKVSFHKVVLKAGDILYIPQHWWHHVRSYNCPNIAISLWFHPFAEKQGEEELVDVGDETEDANLFEDVVYTSKLFSKVVETYPETIKCQSQNKPITEAFHPNSDEWKIPKEDIYVTLSNGYKVPKLGFGTAGLFEDTKSSVLLALNAGYRLIDSAQAYNEEHVGFALEKSGIPREDIFIVSKVHPRFLGYQETLQSVEESLKNLKVSYIDLILIHSMDCDEGPGAHLTCAKGEPKGTWEDSWRALESLVGKNKIRSIGVSNFEVKDLQRLLEIANIHPSVVQNSFDPFNQDRETREFCKKNNIQFMAHSTLGDSWKREGLPQNPVLSDEGLRKIATQFDASVPQLVIKWCLEQAICIPRSRNPNHIETNFHLSHVHLNNQDREYFKDLDGKIVVPDDGPPYDSRSKANIPDIEVGDKEKPVKDSTKSIADTIVLIERVDLRDSTLYLSSDDRWIYAFDAVSGKMKWKYGTADEGGSKCAFNSDGTVVYCGTDDKSLRALDAVSGSLIWKFSTGGAITSSTRVGPDGSLYFGCLDGYFYAINPDGSLKWKQNLGEEMWSSPAVLSNGKTLFIGSMAEGAANVFALNCATGEILWDNETKGPVFSSPTISYDDKTVFFCSFDANCYAFNTESGKELWVFQADSAIQSSPVVSKVDGTLFVGSSEGNIYAVDSATGKVKWTREGKGELFSSPFIAPDGHIFIGSGEGEVLALRQTDGSLVWSFKTESAVWSSPRLGKNGVLFIGGIDTYLYALRSEDGQVVWKYKTDGPVVGTPLITREHAVEQA</sequence>
<keyword evidence="3" id="KW-1185">Reference proteome</keyword>
<dbReference type="InterPro" id="IPR041667">
    <property type="entry name" value="Cupin_8"/>
</dbReference>
<name>A0AAD9V8I9_ACRCE</name>
<dbReference type="InterPro" id="IPR002372">
    <property type="entry name" value="PQQ_rpt_dom"/>
</dbReference>
<dbReference type="Pfam" id="PF00248">
    <property type="entry name" value="Aldo_ket_red"/>
    <property type="match status" value="1"/>
</dbReference>
<dbReference type="SMART" id="SM00558">
    <property type="entry name" value="JmjC"/>
    <property type="match status" value="1"/>
</dbReference>
<dbReference type="EMBL" id="JARQWQ010000020">
    <property type="protein sequence ID" value="KAK2565246.1"/>
    <property type="molecule type" value="Genomic_DNA"/>
</dbReference>
<dbReference type="InterPro" id="IPR011047">
    <property type="entry name" value="Quinoprotein_ADH-like_sf"/>
</dbReference>
<dbReference type="CDD" id="cd19071">
    <property type="entry name" value="AKR_AKR1-5-like"/>
    <property type="match status" value="1"/>
</dbReference>
<dbReference type="InterPro" id="IPR020471">
    <property type="entry name" value="AKR"/>
</dbReference>
<dbReference type="InterPro" id="IPR036812">
    <property type="entry name" value="NAD(P)_OxRdtase_dom_sf"/>
</dbReference>
<dbReference type="Pfam" id="PF13570">
    <property type="entry name" value="Beta-prop_ACSF4"/>
    <property type="match status" value="1"/>
</dbReference>
<dbReference type="InterPro" id="IPR015943">
    <property type="entry name" value="WD40/YVTN_repeat-like_dom_sf"/>
</dbReference>
<dbReference type="SUPFAM" id="SSF51430">
    <property type="entry name" value="NAD(P)-linked oxidoreductase"/>
    <property type="match status" value="1"/>
</dbReference>
<accession>A0AAD9V8I9</accession>
<reference evidence="2" key="2">
    <citation type="journal article" date="2023" name="Science">
        <title>Genomic signatures of disease resistance in endangered staghorn corals.</title>
        <authorList>
            <person name="Vollmer S.V."/>
            <person name="Selwyn J.D."/>
            <person name="Despard B.A."/>
            <person name="Roesel C.L."/>
        </authorList>
    </citation>
    <scope>NUCLEOTIDE SEQUENCE</scope>
    <source>
        <strain evidence="2">K2</strain>
    </source>
</reference>
<dbReference type="Gene3D" id="3.20.20.100">
    <property type="entry name" value="NADP-dependent oxidoreductase domain"/>
    <property type="match status" value="1"/>
</dbReference>
<dbReference type="PROSITE" id="PS51184">
    <property type="entry name" value="JMJC"/>
    <property type="match status" value="1"/>
</dbReference>
<organism evidence="2 3">
    <name type="scientific">Acropora cervicornis</name>
    <name type="common">Staghorn coral</name>
    <dbReference type="NCBI Taxonomy" id="6130"/>
    <lineage>
        <taxon>Eukaryota</taxon>
        <taxon>Metazoa</taxon>
        <taxon>Cnidaria</taxon>
        <taxon>Anthozoa</taxon>
        <taxon>Hexacorallia</taxon>
        <taxon>Scleractinia</taxon>
        <taxon>Astrocoeniina</taxon>
        <taxon>Acroporidae</taxon>
        <taxon>Acropora</taxon>
    </lineage>
</organism>
<dbReference type="PROSITE" id="PS00062">
    <property type="entry name" value="ALDOKETO_REDUCTASE_2"/>
    <property type="match status" value="1"/>
</dbReference>
<evidence type="ECO:0000259" key="1">
    <source>
        <dbReference type="PROSITE" id="PS51184"/>
    </source>
</evidence>
<dbReference type="Proteomes" id="UP001249851">
    <property type="component" value="Unassembled WGS sequence"/>
</dbReference>
<dbReference type="Gene3D" id="2.130.10.10">
    <property type="entry name" value="YVTN repeat-like/Quinoprotein amine dehydrogenase"/>
    <property type="match status" value="2"/>
</dbReference>
<reference evidence="2" key="1">
    <citation type="journal article" date="2023" name="G3 (Bethesda)">
        <title>Whole genome assembly and annotation of the endangered Caribbean coral Acropora cervicornis.</title>
        <authorList>
            <person name="Selwyn J.D."/>
            <person name="Vollmer S.V."/>
        </authorList>
    </citation>
    <scope>NUCLEOTIDE SEQUENCE</scope>
    <source>
        <strain evidence="2">K2</strain>
    </source>
</reference>
<dbReference type="GO" id="GO:0016491">
    <property type="term" value="F:oxidoreductase activity"/>
    <property type="evidence" value="ECO:0007669"/>
    <property type="project" value="InterPro"/>
</dbReference>
<evidence type="ECO:0000313" key="3">
    <source>
        <dbReference type="Proteomes" id="UP001249851"/>
    </source>
</evidence>
<dbReference type="InterPro" id="IPR023210">
    <property type="entry name" value="NADP_OxRdtase_dom"/>
</dbReference>
<dbReference type="Gene3D" id="2.40.10.480">
    <property type="match status" value="1"/>
</dbReference>
<dbReference type="Pfam" id="PF13360">
    <property type="entry name" value="PQQ_2"/>
    <property type="match status" value="1"/>
</dbReference>
<evidence type="ECO:0000313" key="2">
    <source>
        <dbReference type="EMBL" id="KAK2565246.1"/>
    </source>
</evidence>
<dbReference type="AlphaFoldDB" id="A0AAD9V8I9"/>
<dbReference type="SUPFAM" id="SSF51197">
    <property type="entry name" value="Clavaminate synthase-like"/>
    <property type="match status" value="1"/>
</dbReference>
<dbReference type="SUPFAM" id="SSF50998">
    <property type="entry name" value="Quinoprotein alcohol dehydrogenase-like"/>
    <property type="match status" value="1"/>
</dbReference>